<dbReference type="CDD" id="cd21120">
    <property type="entry name" value="SPASM_anSME"/>
    <property type="match status" value="1"/>
</dbReference>
<evidence type="ECO:0000259" key="9">
    <source>
        <dbReference type="PROSITE" id="PS51918"/>
    </source>
</evidence>
<dbReference type="NCBIfam" id="TIGR03942">
    <property type="entry name" value="sulfatase_rSAM"/>
    <property type="match status" value="1"/>
</dbReference>
<dbReference type="InterPro" id="IPR047207">
    <property type="entry name" value="SPASM_anSME"/>
</dbReference>
<sequence>MATPTSTSTPTLTRPAAAPATTPVTAARNPRAAAVPSRTQKRRQLAFSVVAKPTGAACNLNCQYCFFLSKELLYHTKRQQMSLETLDGYVQEYLAASPDGEVTMIWQGGEPTLRGLPFYEKLLELCEKYRRPRQRVTHAMQTNATLIDQDWARFLADNDVLVGVSLDGPAELHDTYRVNRGGRGTHNMVVRGWQLLQERGVRCNILCTVHNGNESHPLEVYRYFRDTLGAEFLQFIPIVERVDAAALARVERDGWLGKGNDKTQILYQQKGDAVTSRSTTPERYGRFLNTIFDEWKRRDVGQVFVQDFDAALGALFGQYSVCVHAPQCGNNFALEFNGDVYACDHWVEPDWLVGNIAETDFWSLAHGPMMRRFAAKKNQELPVECRRCPFLRLCNGGCPKDRFVGVHEGSAQNYLCPGYKAFYSHIMPDLLTMAQSLMASQESQRSANGAGAS</sequence>
<dbReference type="InterPro" id="IPR058240">
    <property type="entry name" value="rSAM_sf"/>
</dbReference>
<evidence type="ECO:0000256" key="6">
    <source>
        <dbReference type="ARBA" id="ARBA00023014"/>
    </source>
</evidence>
<dbReference type="Gene3D" id="3.20.20.70">
    <property type="entry name" value="Aldolase class I"/>
    <property type="match status" value="1"/>
</dbReference>
<accession>A0A848RSM8</accession>
<dbReference type="InterPro" id="IPR023885">
    <property type="entry name" value="4Fe4S-binding_SPASM_dom"/>
</dbReference>
<dbReference type="InterPro" id="IPR034491">
    <property type="entry name" value="Anaerob_Ser_sulfatase-maturase"/>
</dbReference>
<dbReference type="GO" id="GO:0051539">
    <property type="term" value="F:4 iron, 4 sulfur cluster binding"/>
    <property type="evidence" value="ECO:0007669"/>
    <property type="project" value="UniProtKB-KW"/>
</dbReference>
<dbReference type="EMBL" id="JABCUV010000004">
    <property type="protein sequence ID" value="NMW93086.1"/>
    <property type="molecule type" value="Genomic_DNA"/>
</dbReference>
<dbReference type="InterPro" id="IPR007197">
    <property type="entry name" value="rSAM"/>
</dbReference>
<keyword evidence="5" id="KW-0408">Iron</keyword>
<evidence type="ECO:0000256" key="7">
    <source>
        <dbReference type="ARBA" id="ARBA00023601"/>
    </source>
</evidence>
<dbReference type="SFLD" id="SFLDG01384">
    <property type="entry name" value="thioether_bond_formation_requi"/>
    <property type="match status" value="1"/>
</dbReference>
<keyword evidence="6" id="KW-0411">Iron-sulfur</keyword>
<dbReference type="InterPro" id="IPR023867">
    <property type="entry name" value="Sulphatase_maturase_rSAM"/>
</dbReference>
<evidence type="ECO:0000256" key="4">
    <source>
        <dbReference type="ARBA" id="ARBA00022723"/>
    </source>
</evidence>
<dbReference type="SFLD" id="SFLDF00285">
    <property type="entry name" value="anaerobic_Ser-type_sulfatase-m"/>
    <property type="match status" value="1"/>
</dbReference>
<dbReference type="SFLD" id="SFLDG01067">
    <property type="entry name" value="SPASM/twitch_domain_containing"/>
    <property type="match status" value="1"/>
</dbReference>
<dbReference type="Pfam" id="PF13186">
    <property type="entry name" value="SPASM"/>
    <property type="match status" value="1"/>
</dbReference>
<dbReference type="Pfam" id="PF04055">
    <property type="entry name" value="Radical_SAM"/>
    <property type="match status" value="1"/>
</dbReference>
<dbReference type="SFLD" id="SFLDG01072">
    <property type="entry name" value="dehydrogenase_like"/>
    <property type="match status" value="1"/>
</dbReference>
<dbReference type="InterPro" id="IPR013785">
    <property type="entry name" value="Aldolase_TIM"/>
</dbReference>
<keyword evidence="3" id="KW-0949">S-adenosyl-L-methionine</keyword>
<comment type="similarity">
    <text evidence="7">Belongs to the radical SAM superfamily. Anaerobic sulfatase-maturating enzyme family.</text>
</comment>
<dbReference type="NCBIfam" id="TIGR04085">
    <property type="entry name" value="rSAM_more_4Fe4S"/>
    <property type="match status" value="1"/>
</dbReference>
<dbReference type="PROSITE" id="PS51918">
    <property type="entry name" value="RADICAL_SAM"/>
    <property type="match status" value="1"/>
</dbReference>
<evidence type="ECO:0000313" key="10">
    <source>
        <dbReference type="EMBL" id="NMW93086.1"/>
    </source>
</evidence>
<protein>
    <submittedName>
        <fullName evidence="10">Anaerobic sulfatase maturase</fullName>
    </submittedName>
</protein>
<proteinExistence type="inferred from homology"/>
<evidence type="ECO:0000256" key="1">
    <source>
        <dbReference type="ARBA" id="ARBA00001966"/>
    </source>
</evidence>
<gene>
    <name evidence="10" type="ORF">HHJ74_05160</name>
</gene>
<keyword evidence="2" id="KW-0004">4Fe-4S</keyword>
<dbReference type="SFLD" id="SFLDG01386">
    <property type="entry name" value="main_SPASM_domain-containing"/>
    <property type="match status" value="1"/>
</dbReference>
<evidence type="ECO:0000256" key="5">
    <source>
        <dbReference type="ARBA" id="ARBA00023004"/>
    </source>
</evidence>
<organism evidence="10 11">
    <name type="scientific">Mobiluncus mulieris</name>
    <dbReference type="NCBI Taxonomy" id="2052"/>
    <lineage>
        <taxon>Bacteria</taxon>
        <taxon>Bacillati</taxon>
        <taxon>Actinomycetota</taxon>
        <taxon>Actinomycetes</taxon>
        <taxon>Actinomycetales</taxon>
        <taxon>Actinomycetaceae</taxon>
        <taxon>Mobiluncus</taxon>
    </lineage>
</organism>
<dbReference type="SFLD" id="SFLDS00029">
    <property type="entry name" value="Radical_SAM"/>
    <property type="match status" value="1"/>
</dbReference>
<feature type="domain" description="Radical SAM core" evidence="9">
    <location>
        <begin position="37"/>
        <end position="297"/>
    </location>
</feature>
<dbReference type="Proteomes" id="UP000582487">
    <property type="component" value="Unassembled WGS sequence"/>
</dbReference>
<comment type="caution">
    <text evidence="10">The sequence shown here is derived from an EMBL/GenBank/DDBJ whole genome shotgun (WGS) entry which is preliminary data.</text>
</comment>
<evidence type="ECO:0000256" key="8">
    <source>
        <dbReference type="SAM" id="MobiDB-lite"/>
    </source>
</evidence>
<evidence type="ECO:0000313" key="11">
    <source>
        <dbReference type="Proteomes" id="UP000582487"/>
    </source>
</evidence>
<dbReference type="SUPFAM" id="SSF102114">
    <property type="entry name" value="Radical SAM enzymes"/>
    <property type="match status" value="1"/>
</dbReference>
<comment type="cofactor">
    <cofactor evidence="1">
        <name>[4Fe-4S] cluster</name>
        <dbReference type="ChEBI" id="CHEBI:49883"/>
    </cofactor>
</comment>
<evidence type="ECO:0000256" key="3">
    <source>
        <dbReference type="ARBA" id="ARBA00022691"/>
    </source>
</evidence>
<dbReference type="PANTHER" id="PTHR43273">
    <property type="entry name" value="ANAEROBIC SULFATASE-MATURATING ENZYME HOMOLOG ASLB-RELATED"/>
    <property type="match status" value="1"/>
</dbReference>
<keyword evidence="4" id="KW-0479">Metal-binding</keyword>
<dbReference type="CDD" id="cd01335">
    <property type="entry name" value="Radical_SAM"/>
    <property type="match status" value="1"/>
</dbReference>
<dbReference type="GO" id="GO:0046872">
    <property type="term" value="F:metal ion binding"/>
    <property type="evidence" value="ECO:0007669"/>
    <property type="project" value="UniProtKB-KW"/>
</dbReference>
<name>A0A848RSM8_9ACTO</name>
<reference evidence="10 11" key="1">
    <citation type="submission" date="2020-04" db="EMBL/GenBank/DDBJ databases">
        <title>Antimicrobial susceptibility and clonality of vaginal-derived multi-drug resistant Mobiluncus isolates in China.</title>
        <authorList>
            <person name="Zhang X."/>
        </authorList>
    </citation>
    <scope>NUCLEOTIDE SEQUENCE [LARGE SCALE GENOMIC DNA]</scope>
    <source>
        <strain evidence="10 11">7</strain>
    </source>
</reference>
<dbReference type="GO" id="GO:0016491">
    <property type="term" value="F:oxidoreductase activity"/>
    <property type="evidence" value="ECO:0007669"/>
    <property type="project" value="InterPro"/>
</dbReference>
<feature type="region of interest" description="Disordered" evidence="8">
    <location>
        <begin position="1"/>
        <end position="38"/>
    </location>
</feature>
<dbReference type="PANTHER" id="PTHR43273:SF3">
    <property type="entry name" value="ANAEROBIC SULFATASE-MATURATING ENZYME HOMOLOG ASLB-RELATED"/>
    <property type="match status" value="1"/>
</dbReference>
<evidence type="ECO:0000256" key="2">
    <source>
        <dbReference type="ARBA" id="ARBA00022485"/>
    </source>
</evidence>
<dbReference type="AlphaFoldDB" id="A0A848RSM8"/>